<feature type="domain" description="TonB-dependent receptor-like beta-barrel" evidence="14">
    <location>
        <begin position="243"/>
        <end position="758"/>
    </location>
</feature>
<feature type="signal peptide" evidence="13">
    <location>
        <begin position="1"/>
        <end position="21"/>
    </location>
</feature>
<keyword evidence="2 11" id="KW-0813">Transport</keyword>
<evidence type="ECO:0000313" key="16">
    <source>
        <dbReference type="EMBL" id="BCS84233.1"/>
    </source>
</evidence>
<keyword evidence="13" id="KW-0732">Signal</keyword>
<keyword evidence="6" id="KW-0408">Iron</keyword>
<evidence type="ECO:0000313" key="17">
    <source>
        <dbReference type="Proteomes" id="UP001319045"/>
    </source>
</evidence>
<sequence>MNKNVSLAIIFAAASLGSSMAGTLRNPFANISLLDSSRVHDLDEVVVISQPKEFQRLRQQSLSSSVFSSKEIYSLGVRDIRELSVFVPSFAMPNYGSRITSSMYMRGIGSRVNSPAVGFYLDGMPLISKSAFNFHTYQLDRVDVLRGPQGTLGQNTEGGLVRLYTKNPLNYQGTDVNLGIGSRFYRNVEFANYSKFSDKFGMSLAGFYNGQNGFFRNTYSGEHADKYDEAGGRLRLVAEPTDRISLNFLADYQYVNQNGFPYGMLDAKTGSTAMPNTNRQSGYRRNMLNTAFTVGFKANYFDFTSTTSYQYLRDNMLMDQDYLPQDYMHLEQRQFQNAITQEFALKGNHAVGGFWHWAFGTYFSSQWLKTDSPVYFDDDMNKMLSSSITAYAYNGMLQAMAKRMGEQAAAALIQRMGGCKIDMTMSTVPGLFHTPTTNLAFYHESAFDITKRLTATLGLRYDYSHVAIDYATSASVKLSEDVMGQHVDALVSTYLNNKNHNDFDQLLPKFGLNYRFSDDGSNVYATVSKGYRAGGFNMQMFSDVLQTELSASAQSAHGNMVLQHDAQYYDNISKTISYKPETSWNYEVGTHMNLFNNSIHFDFSAYYMQISNQQLSVMAGNYGFGRMMTNAGKSYSCGIEACLRGNAFNDHLTWGVSYGLTHAAFKDYIDGEGAKAVDYSGNHVPFVPMHTIGGYADYRFDMSCGKLKSITLGANVNAQGKTYWDEANTYSQKLYAVLGAHADADFGKVLISFWGRNLTDTKYNTFAVQTAATGVNYTFAQLGNPFQCGVDVRLHF</sequence>
<feature type="chain" id="PRO_5047473308" evidence="13">
    <location>
        <begin position="22"/>
        <end position="796"/>
    </location>
</feature>
<evidence type="ECO:0000256" key="8">
    <source>
        <dbReference type="ARBA" id="ARBA00023077"/>
    </source>
</evidence>
<evidence type="ECO:0000256" key="4">
    <source>
        <dbReference type="ARBA" id="ARBA00022496"/>
    </source>
</evidence>
<evidence type="ECO:0000256" key="13">
    <source>
        <dbReference type="SAM" id="SignalP"/>
    </source>
</evidence>
<dbReference type="InterPro" id="IPR012910">
    <property type="entry name" value="Plug_dom"/>
</dbReference>
<accession>A0ABM7NUX1</accession>
<organism evidence="16 17">
    <name type="scientific">Prevotella herbatica</name>
    <dbReference type="NCBI Taxonomy" id="2801997"/>
    <lineage>
        <taxon>Bacteria</taxon>
        <taxon>Pseudomonadati</taxon>
        <taxon>Bacteroidota</taxon>
        <taxon>Bacteroidia</taxon>
        <taxon>Bacteroidales</taxon>
        <taxon>Prevotellaceae</taxon>
        <taxon>Prevotella</taxon>
    </lineage>
</organism>
<dbReference type="InterPro" id="IPR000531">
    <property type="entry name" value="Beta-barrel_TonB"/>
</dbReference>
<proteinExistence type="inferred from homology"/>
<name>A0ABM7NUX1_9BACT</name>
<keyword evidence="16" id="KW-0675">Receptor</keyword>
<dbReference type="InterPro" id="IPR036942">
    <property type="entry name" value="Beta-barrel_TonB_sf"/>
</dbReference>
<keyword evidence="8 12" id="KW-0798">TonB box</keyword>
<dbReference type="PANTHER" id="PTHR32552">
    <property type="entry name" value="FERRICHROME IRON RECEPTOR-RELATED"/>
    <property type="match status" value="1"/>
</dbReference>
<reference evidence="16 17" key="1">
    <citation type="journal article" date="2022" name="Int. J. Syst. Evol. Microbiol.">
        <title>Prevotella herbatica sp. nov., a plant polysaccharide-decomposing anaerobic bacterium isolated from a methanogenic reactor.</title>
        <authorList>
            <person name="Uek A."/>
            <person name="Tonouchi A."/>
            <person name="Kaku N."/>
            <person name="Ueki K."/>
        </authorList>
    </citation>
    <scope>NUCLEOTIDE SEQUENCE [LARGE SCALE GENOMIC DNA]</scope>
    <source>
        <strain evidence="16 17">WR041</strain>
    </source>
</reference>
<dbReference type="Proteomes" id="UP001319045">
    <property type="component" value="Chromosome"/>
</dbReference>
<dbReference type="Gene3D" id="2.40.170.20">
    <property type="entry name" value="TonB-dependent receptor, beta-barrel domain"/>
    <property type="match status" value="2"/>
</dbReference>
<evidence type="ECO:0000256" key="10">
    <source>
        <dbReference type="ARBA" id="ARBA00023237"/>
    </source>
</evidence>
<comment type="similarity">
    <text evidence="11 12">Belongs to the TonB-dependent receptor family.</text>
</comment>
<evidence type="ECO:0000256" key="11">
    <source>
        <dbReference type="PROSITE-ProRule" id="PRU01360"/>
    </source>
</evidence>
<keyword evidence="5 11" id="KW-0812">Transmembrane</keyword>
<evidence type="ECO:0000259" key="14">
    <source>
        <dbReference type="Pfam" id="PF00593"/>
    </source>
</evidence>
<protein>
    <submittedName>
        <fullName evidence="16">TonB-dependent receptor</fullName>
    </submittedName>
</protein>
<dbReference type="Pfam" id="PF07715">
    <property type="entry name" value="Plug"/>
    <property type="match status" value="1"/>
</dbReference>
<keyword evidence="17" id="KW-1185">Reference proteome</keyword>
<evidence type="ECO:0000256" key="12">
    <source>
        <dbReference type="RuleBase" id="RU003357"/>
    </source>
</evidence>
<dbReference type="Pfam" id="PF00593">
    <property type="entry name" value="TonB_dep_Rec_b-barrel"/>
    <property type="match status" value="1"/>
</dbReference>
<dbReference type="InterPro" id="IPR039426">
    <property type="entry name" value="TonB-dep_rcpt-like"/>
</dbReference>
<keyword evidence="10 11" id="KW-0998">Cell outer membrane</keyword>
<keyword evidence="3 11" id="KW-1134">Transmembrane beta strand</keyword>
<evidence type="ECO:0000256" key="6">
    <source>
        <dbReference type="ARBA" id="ARBA00023004"/>
    </source>
</evidence>
<evidence type="ECO:0000256" key="2">
    <source>
        <dbReference type="ARBA" id="ARBA00022448"/>
    </source>
</evidence>
<dbReference type="EMBL" id="AP024484">
    <property type="protein sequence ID" value="BCS84233.1"/>
    <property type="molecule type" value="Genomic_DNA"/>
</dbReference>
<evidence type="ECO:0000259" key="15">
    <source>
        <dbReference type="Pfam" id="PF07715"/>
    </source>
</evidence>
<keyword evidence="4" id="KW-0410">Iron transport</keyword>
<gene>
    <name evidence="16" type="ORF">prwr041_01260</name>
</gene>
<feature type="domain" description="TonB-dependent receptor plug" evidence="15">
    <location>
        <begin position="58"/>
        <end position="155"/>
    </location>
</feature>
<evidence type="ECO:0000256" key="3">
    <source>
        <dbReference type="ARBA" id="ARBA00022452"/>
    </source>
</evidence>
<keyword evidence="9 11" id="KW-0472">Membrane</keyword>
<evidence type="ECO:0000256" key="7">
    <source>
        <dbReference type="ARBA" id="ARBA00023065"/>
    </source>
</evidence>
<dbReference type="SUPFAM" id="SSF56935">
    <property type="entry name" value="Porins"/>
    <property type="match status" value="1"/>
</dbReference>
<evidence type="ECO:0000256" key="5">
    <source>
        <dbReference type="ARBA" id="ARBA00022692"/>
    </source>
</evidence>
<comment type="subcellular location">
    <subcellularLocation>
        <location evidence="1 11">Cell outer membrane</location>
        <topology evidence="1 11">Multi-pass membrane protein</topology>
    </subcellularLocation>
</comment>
<dbReference type="PROSITE" id="PS52016">
    <property type="entry name" value="TONB_DEPENDENT_REC_3"/>
    <property type="match status" value="1"/>
</dbReference>
<keyword evidence="7" id="KW-0406">Ion transport</keyword>
<evidence type="ECO:0000256" key="9">
    <source>
        <dbReference type="ARBA" id="ARBA00023136"/>
    </source>
</evidence>
<dbReference type="PANTHER" id="PTHR32552:SF81">
    <property type="entry name" value="TONB-DEPENDENT OUTER MEMBRANE RECEPTOR"/>
    <property type="match status" value="1"/>
</dbReference>
<evidence type="ECO:0000256" key="1">
    <source>
        <dbReference type="ARBA" id="ARBA00004571"/>
    </source>
</evidence>